<dbReference type="PANTHER" id="PTHR34502:SF4">
    <property type="entry name" value="DUF6594 DOMAIN-CONTAINING PROTEIN"/>
    <property type="match status" value="1"/>
</dbReference>
<dbReference type="PANTHER" id="PTHR34502">
    <property type="entry name" value="DUF6594 DOMAIN-CONTAINING PROTEIN-RELATED"/>
    <property type="match status" value="1"/>
</dbReference>
<keyword evidence="1" id="KW-0812">Transmembrane</keyword>
<accession>A0A9P7YC05</accession>
<proteinExistence type="predicted"/>
<feature type="transmembrane region" description="Helical" evidence="1">
    <location>
        <begin position="149"/>
        <end position="169"/>
    </location>
</feature>
<keyword evidence="4" id="KW-1185">Reference proteome</keyword>
<keyword evidence="1" id="KW-1133">Transmembrane helix</keyword>
<sequence>MTANTGQEVRLIKSCELDEALLLESQILALQKPSGRTLKAFIQWFKHSGRHPALSGRDEKLFDDETDLVALAPVETDSLNRFFRGYLGWLFENKANRQRHHHTTGDVLFYHSARRLTLLAAFISVTLSAILLIGAITCLLLVAARGRDIKIGMITLFTCLFGGVVGMLTKARRAEIFAATAAYTVVLVVFVSNPI</sequence>
<dbReference type="Proteomes" id="UP000824998">
    <property type="component" value="Unassembled WGS sequence"/>
</dbReference>
<organism evidence="3 4">
    <name type="scientific">Amylocarpus encephaloides</name>
    <dbReference type="NCBI Taxonomy" id="45428"/>
    <lineage>
        <taxon>Eukaryota</taxon>
        <taxon>Fungi</taxon>
        <taxon>Dikarya</taxon>
        <taxon>Ascomycota</taxon>
        <taxon>Pezizomycotina</taxon>
        <taxon>Leotiomycetes</taxon>
        <taxon>Helotiales</taxon>
        <taxon>Helotiales incertae sedis</taxon>
        <taxon>Amylocarpus</taxon>
    </lineage>
</organism>
<dbReference type="AlphaFoldDB" id="A0A9P7YC05"/>
<protein>
    <recommendedName>
        <fullName evidence="2">DUF6594 domain-containing protein</fullName>
    </recommendedName>
</protein>
<feature type="transmembrane region" description="Helical" evidence="1">
    <location>
        <begin position="176"/>
        <end position="193"/>
    </location>
</feature>
<name>A0A9P7YC05_9HELO</name>
<evidence type="ECO:0000313" key="4">
    <source>
        <dbReference type="Proteomes" id="UP000824998"/>
    </source>
</evidence>
<evidence type="ECO:0000313" key="3">
    <source>
        <dbReference type="EMBL" id="KAG9230300.1"/>
    </source>
</evidence>
<feature type="transmembrane region" description="Helical" evidence="1">
    <location>
        <begin position="118"/>
        <end position="143"/>
    </location>
</feature>
<feature type="domain" description="DUF6594" evidence="2">
    <location>
        <begin position="19"/>
        <end position="188"/>
    </location>
</feature>
<dbReference type="OrthoDB" id="3533814at2759"/>
<dbReference type="EMBL" id="MU251684">
    <property type="protein sequence ID" value="KAG9230300.1"/>
    <property type="molecule type" value="Genomic_DNA"/>
</dbReference>
<evidence type="ECO:0000256" key="1">
    <source>
        <dbReference type="SAM" id="Phobius"/>
    </source>
</evidence>
<dbReference type="InterPro" id="IPR046529">
    <property type="entry name" value="DUF6594"/>
</dbReference>
<comment type="caution">
    <text evidence="3">The sequence shown here is derived from an EMBL/GenBank/DDBJ whole genome shotgun (WGS) entry which is preliminary data.</text>
</comment>
<dbReference type="Pfam" id="PF20237">
    <property type="entry name" value="DUF6594"/>
    <property type="match status" value="1"/>
</dbReference>
<evidence type="ECO:0000259" key="2">
    <source>
        <dbReference type="Pfam" id="PF20237"/>
    </source>
</evidence>
<reference evidence="3" key="1">
    <citation type="journal article" date="2021" name="IMA Fungus">
        <title>Genomic characterization of three marine fungi, including Emericellopsis atlantica sp. nov. with signatures of a generalist lifestyle and marine biomass degradation.</title>
        <authorList>
            <person name="Hagestad O.C."/>
            <person name="Hou L."/>
            <person name="Andersen J.H."/>
            <person name="Hansen E.H."/>
            <person name="Altermark B."/>
            <person name="Li C."/>
            <person name="Kuhnert E."/>
            <person name="Cox R.J."/>
            <person name="Crous P.W."/>
            <person name="Spatafora J.W."/>
            <person name="Lail K."/>
            <person name="Amirebrahimi M."/>
            <person name="Lipzen A."/>
            <person name="Pangilinan J."/>
            <person name="Andreopoulos W."/>
            <person name="Hayes R.D."/>
            <person name="Ng V."/>
            <person name="Grigoriev I.V."/>
            <person name="Jackson S.A."/>
            <person name="Sutton T.D.S."/>
            <person name="Dobson A.D.W."/>
            <person name="Rama T."/>
        </authorList>
    </citation>
    <scope>NUCLEOTIDE SEQUENCE</scope>
    <source>
        <strain evidence="3">TRa018bII</strain>
    </source>
</reference>
<keyword evidence="1" id="KW-0472">Membrane</keyword>
<gene>
    <name evidence="3" type="ORF">BJ875DRAFT_499255</name>
</gene>